<evidence type="ECO:0000256" key="1">
    <source>
        <dbReference type="SAM" id="SignalP"/>
    </source>
</evidence>
<proteinExistence type="predicted"/>
<name>A0ABM8E0Z1_9MICO</name>
<dbReference type="EMBL" id="AP027141">
    <property type="protein sequence ID" value="BDV31607.1"/>
    <property type="molecule type" value="Genomic_DNA"/>
</dbReference>
<organism evidence="2 3">
    <name type="scientific">Microbacterium terricola</name>
    <dbReference type="NCBI Taxonomy" id="344163"/>
    <lineage>
        <taxon>Bacteria</taxon>
        <taxon>Bacillati</taxon>
        <taxon>Actinomycetota</taxon>
        <taxon>Actinomycetes</taxon>
        <taxon>Micrococcales</taxon>
        <taxon>Microbacteriaceae</taxon>
        <taxon>Microbacterium</taxon>
    </lineage>
</organism>
<accession>A0ABM8E0Z1</accession>
<dbReference type="Proteomes" id="UP001317779">
    <property type="component" value="Chromosome"/>
</dbReference>
<keyword evidence="1" id="KW-0732">Signal</keyword>
<dbReference type="Gene3D" id="3.30.505.20">
    <property type="match status" value="1"/>
</dbReference>
<gene>
    <name evidence="2" type="ORF">Microterr_22670</name>
</gene>
<keyword evidence="3" id="KW-1185">Reference proteome</keyword>
<dbReference type="RefSeq" id="WP_263797805.1">
    <property type="nucleotide sequence ID" value="NZ_AP027141.1"/>
</dbReference>
<feature type="chain" id="PRO_5047439638" description="PepSY domain-containing protein" evidence="1">
    <location>
        <begin position="29"/>
        <end position="106"/>
    </location>
</feature>
<protein>
    <recommendedName>
        <fullName evidence="4">PepSY domain-containing protein</fullName>
    </recommendedName>
</protein>
<reference evidence="2 3" key="1">
    <citation type="submission" date="2022-12" db="EMBL/GenBank/DDBJ databases">
        <title>Microbacterium terricola strain KV-448 chromosome, complete genome.</title>
        <authorList>
            <person name="Oshima T."/>
            <person name="Moriya T."/>
            <person name="Bessho Y."/>
        </authorList>
    </citation>
    <scope>NUCLEOTIDE SEQUENCE [LARGE SCALE GENOMIC DNA]</scope>
    <source>
        <strain evidence="2 3">KV-448</strain>
    </source>
</reference>
<evidence type="ECO:0008006" key="4">
    <source>
        <dbReference type="Google" id="ProtNLM"/>
    </source>
</evidence>
<sequence>MDRKKKIALTTSVVAVGLIAGGAGVAVAGTLDDDATETSISGTALDQASEAALDFVGGGRVTGTEVGDEESLYEVEVTRGDGTQIDVQLDENFAVVGSKTDTEDDE</sequence>
<feature type="signal peptide" evidence="1">
    <location>
        <begin position="1"/>
        <end position="28"/>
    </location>
</feature>
<evidence type="ECO:0000313" key="2">
    <source>
        <dbReference type="EMBL" id="BDV31607.1"/>
    </source>
</evidence>
<evidence type="ECO:0000313" key="3">
    <source>
        <dbReference type="Proteomes" id="UP001317779"/>
    </source>
</evidence>